<comment type="subcellular location">
    <subcellularLocation>
        <location evidence="1">Cell membrane</location>
        <topology evidence="1">Multi-pass membrane protein</topology>
    </subcellularLocation>
</comment>
<dbReference type="Proteomes" id="UP001597568">
    <property type="component" value="Unassembled WGS sequence"/>
</dbReference>
<feature type="transmembrane region" description="Helical" evidence="6">
    <location>
        <begin position="97"/>
        <end position="116"/>
    </location>
</feature>
<dbReference type="InterPro" id="IPR015867">
    <property type="entry name" value="N-reg_PII/ATP_PRibTrfase_C"/>
</dbReference>
<dbReference type="RefSeq" id="WP_370323590.1">
    <property type="nucleotide sequence ID" value="NZ_JBHUOR010000017.1"/>
</dbReference>
<protein>
    <submittedName>
        <fullName evidence="8">YitT family protein</fullName>
    </submittedName>
</protein>
<evidence type="ECO:0000256" key="2">
    <source>
        <dbReference type="ARBA" id="ARBA00022475"/>
    </source>
</evidence>
<feature type="transmembrane region" description="Helical" evidence="6">
    <location>
        <begin position="69"/>
        <end position="91"/>
    </location>
</feature>
<evidence type="ECO:0000256" key="5">
    <source>
        <dbReference type="ARBA" id="ARBA00023136"/>
    </source>
</evidence>
<dbReference type="PANTHER" id="PTHR33545:SF3">
    <property type="entry name" value="UPF0750 MEMBRANE PROTEIN YQFU"/>
    <property type="match status" value="1"/>
</dbReference>
<proteinExistence type="predicted"/>
<evidence type="ECO:0000313" key="9">
    <source>
        <dbReference type="Proteomes" id="UP001597568"/>
    </source>
</evidence>
<evidence type="ECO:0000256" key="1">
    <source>
        <dbReference type="ARBA" id="ARBA00004651"/>
    </source>
</evidence>
<dbReference type="InterPro" id="IPR003740">
    <property type="entry name" value="YitT"/>
</dbReference>
<accession>A0ABW5XWP5</accession>
<dbReference type="Gene3D" id="3.30.70.120">
    <property type="match status" value="1"/>
</dbReference>
<evidence type="ECO:0000256" key="4">
    <source>
        <dbReference type="ARBA" id="ARBA00022989"/>
    </source>
</evidence>
<gene>
    <name evidence="8" type="ORF">ACFSY7_02595</name>
</gene>
<dbReference type="EMBL" id="JBHUOR010000017">
    <property type="protein sequence ID" value="MFD2867389.1"/>
    <property type="molecule type" value="Genomic_DNA"/>
</dbReference>
<reference evidence="9" key="1">
    <citation type="journal article" date="2019" name="Int. J. Syst. Evol. Microbiol.">
        <title>The Global Catalogue of Microorganisms (GCM) 10K type strain sequencing project: providing services to taxonomists for standard genome sequencing and annotation.</title>
        <authorList>
            <consortium name="The Broad Institute Genomics Platform"/>
            <consortium name="The Broad Institute Genome Sequencing Center for Infectious Disease"/>
            <person name="Wu L."/>
            <person name="Ma J."/>
        </authorList>
    </citation>
    <scope>NUCLEOTIDE SEQUENCE [LARGE SCALE GENOMIC DNA]</scope>
    <source>
        <strain evidence="9">KCTC 33522</strain>
    </source>
</reference>
<name>A0ABW5XWP5_9BACL</name>
<feature type="domain" description="DUF2179" evidence="7">
    <location>
        <begin position="211"/>
        <end position="265"/>
    </location>
</feature>
<dbReference type="PANTHER" id="PTHR33545">
    <property type="entry name" value="UPF0750 MEMBRANE PROTEIN YITT-RELATED"/>
    <property type="match status" value="1"/>
</dbReference>
<dbReference type="InterPro" id="IPR051461">
    <property type="entry name" value="UPF0750_membrane"/>
</dbReference>
<feature type="transmembrane region" description="Helical" evidence="6">
    <location>
        <begin position="32"/>
        <end position="57"/>
    </location>
</feature>
<keyword evidence="5 6" id="KW-0472">Membrane</keyword>
<dbReference type="PIRSF" id="PIRSF006483">
    <property type="entry name" value="Membrane_protein_YitT"/>
    <property type="match status" value="1"/>
</dbReference>
<keyword evidence="4 6" id="KW-1133">Transmembrane helix</keyword>
<sequence>MRIIMVIIGAIIMALGLEQFLVPNKILDGGIVGISIIASHLFGIPLGVFIFILNIPFFFIGYKQIGKTFALSTALGITVLSFATIMLHPVAAFTDDLLLSTVFGGVILGTGVGIVIRYGGSLDGTEIMAILFNRKLPFSVGEIIMFFNILIFIVAGFVFNWEQTMYSMLAYFIAYKTIDIVIEGLEESKAIYIISDEYEEIGSAIMNRLGRGVTFLNGAGGYTGDPKNVIFTVVTRLEESKLISIVEEKDPTAFLAIGNIAEVRGGRFKKKNIH</sequence>
<evidence type="ECO:0000256" key="6">
    <source>
        <dbReference type="SAM" id="Phobius"/>
    </source>
</evidence>
<dbReference type="CDD" id="cd16380">
    <property type="entry name" value="YitT_C"/>
    <property type="match status" value="1"/>
</dbReference>
<dbReference type="Pfam" id="PF02588">
    <property type="entry name" value="YitT_membrane"/>
    <property type="match status" value="1"/>
</dbReference>
<keyword evidence="9" id="KW-1185">Reference proteome</keyword>
<feature type="transmembrane region" description="Helical" evidence="6">
    <location>
        <begin position="136"/>
        <end position="159"/>
    </location>
</feature>
<organism evidence="8 9">
    <name type="scientific">Kurthia populi</name>
    <dbReference type="NCBI Taxonomy" id="1562132"/>
    <lineage>
        <taxon>Bacteria</taxon>
        <taxon>Bacillati</taxon>
        <taxon>Bacillota</taxon>
        <taxon>Bacilli</taxon>
        <taxon>Bacillales</taxon>
        <taxon>Caryophanaceae</taxon>
        <taxon>Kurthia</taxon>
    </lineage>
</organism>
<evidence type="ECO:0000256" key="3">
    <source>
        <dbReference type="ARBA" id="ARBA00022692"/>
    </source>
</evidence>
<keyword evidence="2" id="KW-1003">Cell membrane</keyword>
<dbReference type="InterPro" id="IPR019264">
    <property type="entry name" value="DUF2179"/>
</dbReference>
<comment type="caution">
    <text evidence="8">The sequence shown here is derived from an EMBL/GenBank/DDBJ whole genome shotgun (WGS) entry which is preliminary data.</text>
</comment>
<dbReference type="Pfam" id="PF10035">
    <property type="entry name" value="DUF2179"/>
    <property type="match status" value="1"/>
</dbReference>
<evidence type="ECO:0000313" key="8">
    <source>
        <dbReference type="EMBL" id="MFD2867389.1"/>
    </source>
</evidence>
<keyword evidence="3 6" id="KW-0812">Transmembrane</keyword>
<evidence type="ECO:0000259" key="7">
    <source>
        <dbReference type="Pfam" id="PF10035"/>
    </source>
</evidence>